<evidence type="ECO:0000313" key="2">
    <source>
        <dbReference type="EMBL" id="WVZ70817.1"/>
    </source>
</evidence>
<feature type="domain" description="GAG-pre-integrase" evidence="1">
    <location>
        <begin position="19"/>
        <end position="84"/>
    </location>
</feature>
<dbReference type="EMBL" id="CP144748">
    <property type="protein sequence ID" value="WVZ70817.1"/>
    <property type="molecule type" value="Genomic_DNA"/>
</dbReference>
<sequence length="97" mass="11448">MASSDFGTAMVRRLSNRPYVLPLHIVRPVCLEAKQEEEVWRWHVRFSHISFDALERMAKKEMVRGLTMIEHDGELWDSCLAGKHRRQPFPKKAKFRA</sequence>
<accession>A0AAQ3TFQ0</accession>
<gene>
    <name evidence="2" type="ORF">U9M48_019454</name>
</gene>
<evidence type="ECO:0000313" key="3">
    <source>
        <dbReference type="Proteomes" id="UP001341281"/>
    </source>
</evidence>
<reference evidence="2 3" key="1">
    <citation type="submission" date="2024-02" db="EMBL/GenBank/DDBJ databases">
        <title>High-quality chromosome-scale genome assembly of Pensacola bahiagrass (Paspalum notatum Flugge var. saurae).</title>
        <authorList>
            <person name="Vega J.M."/>
            <person name="Podio M."/>
            <person name="Orjuela J."/>
            <person name="Siena L.A."/>
            <person name="Pessino S.C."/>
            <person name="Combes M.C."/>
            <person name="Mariac C."/>
            <person name="Albertini E."/>
            <person name="Pupilli F."/>
            <person name="Ortiz J.P.A."/>
            <person name="Leblanc O."/>
        </authorList>
    </citation>
    <scope>NUCLEOTIDE SEQUENCE [LARGE SCALE GENOMIC DNA]</scope>
    <source>
        <strain evidence="2">R1</strain>
        <tissue evidence="2">Leaf</tissue>
    </source>
</reference>
<dbReference type="Proteomes" id="UP001341281">
    <property type="component" value="Chromosome 04"/>
</dbReference>
<organism evidence="2 3">
    <name type="scientific">Paspalum notatum var. saurae</name>
    <dbReference type="NCBI Taxonomy" id="547442"/>
    <lineage>
        <taxon>Eukaryota</taxon>
        <taxon>Viridiplantae</taxon>
        <taxon>Streptophyta</taxon>
        <taxon>Embryophyta</taxon>
        <taxon>Tracheophyta</taxon>
        <taxon>Spermatophyta</taxon>
        <taxon>Magnoliopsida</taxon>
        <taxon>Liliopsida</taxon>
        <taxon>Poales</taxon>
        <taxon>Poaceae</taxon>
        <taxon>PACMAD clade</taxon>
        <taxon>Panicoideae</taxon>
        <taxon>Andropogonodae</taxon>
        <taxon>Paspaleae</taxon>
        <taxon>Paspalinae</taxon>
        <taxon>Paspalum</taxon>
    </lineage>
</organism>
<dbReference type="Pfam" id="PF13976">
    <property type="entry name" value="gag_pre-integrs"/>
    <property type="match status" value="1"/>
</dbReference>
<dbReference type="InterPro" id="IPR025724">
    <property type="entry name" value="GAG-pre-integrase_dom"/>
</dbReference>
<name>A0AAQ3TFQ0_PASNO</name>
<protein>
    <recommendedName>
        <fullName evidence="1">GAG-pre-integrase domain-containing protein</fullName>
    </recommendedName>
</protein>
<keyword evidence="3" id="KW-1185">Reference proteome</keyword>
<dbReference type="AlphaFoldDB" id="A0AAQ3TFQ0"/>
<evidence type="ECO:0000259" key="1">
    <source>
        <dbReference type="Pfam" id="PF13976"/>
    </source>
</evidence>
<proteinExistence type="predicted"/>